<sequence>MKTPGRRITAAATAREWAVVTIDGKSRIEGITKQGLVQRTGLSTRDLRAVDSGLSYPSSFFGREKAIVVNLEHIKAIITASEVLLSNSRDPLVEHVRRELESRLAGGTQKLPSPDNAQDGQGSTNDVPRGGTTKALPFEFRALELCLELASKRLEIETLALEKEAYPALDELTHNVSTLNLERVRQIKSRLVGISSRVQKIRDELEHLLDDDVDMAFMHLSEKLMYQASVGQSTRFDFYKQPPQSDEESDGDHEEEDALQEEKDDENENETVIGFRPNLDELEMLLEAYFVQSEGILNKLTTLREYVDDTEDYINIMLDDKQNQLLQMGVMLSTATMILSLGITIVGLLGMNIHISLYDAPPSLSFWETTGGVIGGSLGLYIIILAYYRKRKLL</sequence>
<dbReference type="CDD" id="cd12823">
    <property type="entry name" value="Mrs2_Mfm1p-like"/>
    <property type="match status" value="1"/>
</dbReference>
<dbReference type="InterPro" id="IPR039204">
    <property type="entry name" value="MRS2-like"/>
</dbReference>
<gene>
    <name evidence="4" type="ORF">LUZ61_004098</name>
</gene>
<comment type="subcellular location">
    <subcellularLocation>
        <location evidence="2">Membrane</location>
        <topology evidence="2">Multi-pass membrane protein</topology>
    </subcellularLocation>
</comment>
<dbReference type="Pfam" id="PF22099">
    <property type="entry name" value="MRS2-like"/>
    <property type="match status" value="2"/>
</dbReference>
<dbReference type="Gene3D" id="1.20.58.340">
    <property type="entry name" value="Magnesium transport protein CorA, transmembrane region"/>
    <property type="match status" value="1"/>
</dbReference>
<feature type="region of interest" description="Disordered" evidence="3">
    <location>
        <begin position="237"/>
        <end position="271"/>
    </location>
</feature>
<dbReference type="Gene3D" id="2.40.128.330">
    <property type="match status" value="1"/>
</dbReference>
<evidence type="ECO:0000313" key="5">
    <source>
        <dbReference type="Proteomes" id="UP001210211"/>
    </source>
</evidence>
<evidence type="ECO:0000256" key="2">
    <source>
        <dbReference type="RuleBase" id="RU366041"/>
    </source>
</evidence>
<comment type="caution">
    <text evidence="4">The sequence shown here is derived from an EMBL/GenBank/DDBJ whole genome shotgun (WGS) entry which is preliminary data.</text>
</comment>
<keyword evidence="2" id="KW-0406">Ion transport</keyword>
<evidence type="ECO:0000313" key="4">
    <source>
        <dbReference type="EMBL" id="KAJ3700393.1"/>
    </source>
</evidence>
<dbReference type="EMBL" id="JAMRDG010000001">
    <property type="protein sequence ID" value="KAJ3700393.1"/>
    <property type="molecule type" value="Genomic_DNA"/>
</dbReference>
<keyword evidence="2" id="KW-0813">Transport</keyword>
<protein>
    <recommendedName>
        <fullName evidence="2">Magnesium transporter</fullName>
    </recommendedName>
</protein>
<evidence type="ECO:0000256" key="3">
    <source>
        <dbReference type="SAM" id="MobiDB-lite"/>
    </source>
</evidence>
<dbReference type="Proteomes" id="UP001210211">
    <property type="component" value="Unassembled WGS sequence"/>
</dbReference>
<dbReference type="PANTHER" id="PTHR13890:SF7">
    <property type="entry name" value="MAGNESIUM TRANSPORTER MRS2-D-RELATED"/>
    <property type="match status" value="1"/>
</dbReference>
<dbReference type="GO" id="GO:0016020">
    <property type="term" value="C:membrane"/>
    <property type="evidence" value="ECO:0007669"/>
    <property type="project" value="UniProtKB-SubCell"/>
</dbReference>
<feature type="compositionally biased region" description="Acidic residues" evidence="3">
    <location>
        <begin position="245"/>
        <end position="269"/>
    </location>
</feature>
<keyword evidence="2" id="KW-1133">Transmembrane helix</keyword>
<keyword evidence="2" id="KW-0812">Transmembrane</keyword>
<comment type="similarity">
    <text evidence="1 2">Belongs to the CorA metal ion transporter (MIT) (TC 1.A.35.5) family.</text>
</comment>
<proteinExistence type="inferred from homology"/>
<dbReference type="AlphaFoldDB" id="A0AAD6ET86"/>
<dbReference type="GO" id="GO:0015095">
    <property type="term" value="F:magnesium ion transmembrane transporter activity"/>
    <property type="evidence" value="ECO:0007669"/>
    <property type="project" value="TreeGrafter"/>
</dbReference>
<feature type="compositionally biased region" description="Polar residues" evidence="3">
    <location>
        <begin position="115"/>
        <end position="126"/>
    </location>
</feature>
<keyword evidence="5" id="KW-1185">Reference proteome</keyword>
<reference evidence="4 5" key="1">
    <citation type="journal article" date="2022" name="Cell">
        <title>Repeat-based holocentromeres influence genome architecture and karyotype evolution.</title>
        <authorList>
            <person name="Hofstatter P.G."/>
            <person name="Thangavel G."/>
            <person name="Lux T."/>
            <person name="Neumann P."/>
            <person name="Vondrak T."/>
            <person name="Novak P."/>
            <person name="Zhang M."/>
            <person name="Costa L."/>
            <person name="Castellani M."/>
            <person name="Scott A."/>
            <person name="Toegelov H."/>
            <person name="Fuchs J."/>
            <person name="Mata-Sucre Y."/>
            <person name="Dias Y."/>
            <person name="Vanzela A.L.L."/>
            <person name="Huettel B."/>
            <person name="Almeida C.C.S."/>
            <person name="Simkova H."/>
            <person name="Souza G."/>
            <person name="Pedrosa-Harand A."/>
            <person name="Macas J."/>
            <person name="Mayer K.F.X."/>
            <person name="Houben A."/>
            <person name="Marques A."/>
        </authorList>
    </citation>
    <scope>NUCLEOTIDE SEQUENCE [LARGE SCALE GENOMIC DNA]</scope>
    <source>
        <strain evidence="4">RhyTen1mFocal</strain>
    </source>
</reference>
<feature type="region of interest" description="Disordered" evidence="3">
    <location>
        <begin position="103"/>
        <end position="131"/>
    </location>
</feature>
<keyword evidence="2" id="KW-0472">Membrane</keyword>
<dbReference type="PANTHER" id="PTHR13890">
    <property type="entry name" value="RNA SPLICING PROTEIN MRS2, MITOCHONDRIAL"/>
    <property type="match status" value="1"/>
</dbReference>
<evidence type="ECO:0000256" key="1">
    <source>
        <dbReference type="ARBA" id="ARBA00007535"/>
    </source>
</evidence>
<name>A0AAD6ET86_9POAL</name>
<organism evidence="4 5">
    <name type="scientific">Rhynchospora tenuis</name>
    <dbReference type="NCBI Taxonomy" id="198213"/>
    <lineage>
        <taxon>Eukaryota</taxon>
        <taxon>Viridiplantae</taxon>
        <taxon>Streptophyta</taxon>
        <taxon>Embryophyta</taxon>
        <taxon>Tracheophyta</taxon>
        <taxon>Spermatophyta</taxon>
        <taxon>Magnoliopsida</taxon>
        <taxon>Liliopsida</taxon>
        <taxon>Poales</taxon>
        <taxon>Cyperaceae</taxon>
        <taxon>Cyperoideae</taxon>
        <taxon>Rhynchosporeae</taxon>
        <taxon>Rhynchospora</taxon>
    </lineage>
</organism>
<keyword evidence="2" id="KW-0460">Magnesium</keyword>
<feature type="transmembrane region" description="Helical" evidence="2">
    <location>
        <begin position="369"/>
        <end position="388"/>
    </location>
</feature>
<feature type="transmembrane region" description="Helical" evidence="2">
    <location>
        <begin position="325"/>
        <end position="349"/>
    </location>
</feature>
<accession>A0AAD6ET86</accession>
<comment type="function">
    <text evidence="2">Magnesium transporter that may mediate the influx of magnesium.</text>
</comment>